<dbReference type="Gene3D" id="6.20.120.20">
    <property type="match status" value="1"/>
</dbReference>
<evidence type="ECO:0000313" key="2">
    <source>
        <dbReference type="Proteomes" id="UP000606974"/>
    </source>
</evidence>
<keyword evidence="2" id="KW-1185">Reference proteome</keyword>
<dbReference type="Proteomes" id="UP000606974">
    <property type="component" value="Unassembled WGS sequence"/>
</dbReference>
<accession>A0A8H7A935</accession>
<name>A0A8H7A935_9EURO</name>
<dbReference type="EMBL" id="JAACFV010000138">
    <property type="protein sequence ID" value="KAF7504428.1"/>
    <property type="molecule type" value="Genomic_DNA"/>
</dbReference>
<reference evidence="1" key="1">
    <citation type="submission" date="2020-02" db="EMBL/GenBank/DDBJ databases">
        <authorList>
            <person name="Palmer J.M."/>
        </authorList>
    </citation>
    <scope>NUCLEOTIDE SEQUENCE</scope>
    <source>
        <strain evidence="1">EPUS1.4</strain>
        <tissue evidence="1">Thallus</tissue>
    </source>
</reference>
<dbReference type="AlphaFoldDB" id="A0A8H7A935"/>
<sequence length="99" mass="11729">MAGKNPQRHIGPWKISAKGHLHIDANGDKQTDLTRWRLDITGDRQERRCWESNTDCEQWPPQNHAEKHHLGLDERFTRRHIEYSVVKTTWLLQSSHVLK</sequence>
<gene>
    <name evidence="1" type="ORF">GJ744_002232</name>
</gene>
<proteinExistence type="predicted"/>
<protein>
    <submittedName>
        <fullName evidence="1">Uncharacterized protein</fullName>
    </submittedName>
</protein>
<evidence type="ECO:0000313" key="1">
    <source>
        <dbReference type="EMBL" id="KAF7504428.1"/>
    </source>
</evidence>
<comment type="caution">
    <text evidence="1">The sequence shown here is derived from an EMBL/GenBank/DDBJ whole genome shotgun (WGS) entry which is preliminary data.</text>
</comment>
<organism evidence="1 2">
    <name type="scientific">Endocarpon pusillum</name>
    <dbReference type="NCBI Taxonomy" id="364733"/>
    <lineage>
        <taxon>Eukaryota</taxon>
        <taxon>Fungi</taxon>
        <taxon>Dikarya</taxon>
        <taxon>Ascomycota</taxon>
        <taxon>Pezizomycotina</taxon>
        <taxon>Eurotiomycetes</taxon>
        <taxon>Chaetothyriomycetidae</taxon>
        <taxon>Verrucariales</taxon>
        <taxon>Verrucariaceae</taxon>
        <taxon>Endocarpon</taxon>
    </lineage>
</organism>